<evidence type="ECO:0000313" key="1">
    <source>
        <dbReference type="EMBL" id="KAL0960315.1"/>
    </source>
</evidence>
<reference evidence="2" key="1">
    <citation type="submission" date="2024-06" db="EMBL/GenBank/DDBJ databases">
        <title>Multi-omics analyses provide insights into the biosynthesis of the anticancer antibiotic pleurotin in Hohenbuehelia grisea.</title>
        <authorList>
            <person name="Weaver J.A."/>
            <person name="Alberti F."/>
        </authorList>
    </citation>
    <scope>NUCLEOTIDE SEQUENCE [LARGE SCALE GENOMIC DNA]</scope>
    <source>
        <strain evidence="2">T-177</strain>
    </source>
</reference>
<dbReference type="EMBL" id="JASNQZ010000002">
    <property type="protein sequence ID" value="KAL0960315.1"/>
    <property type="molecule type" value="Genomic_DNA"/>
</dbReference>
<keyword evidence="2" id="KW-1185">Reference proteome</keyword>
<protein>
    <submittedName>
        <fullName evidence="1">Uncharacterized protein</fullName>
    </submittedName>
</protein>
<dbReference type="Proteomes" id="UP001556367">
    <property type="component" value="Unassembled WGS sequence"/>
</dbReference>
<comment type="caution">
    <text evidence="1">The sequence shown here is derived from an EMBL/GenBank/DDBJ whole genome shotgun (WGS) entry which is preliminary data.</text>
</comment>
<accession>A0ABR3JY21</accession>
<sequence>MRGKFCRPLVCFLHEDSTLLTCARKPKRRASRVDLRASGLGSDEGTLVLISKLIAISQPYISALRKISKRRNDFTTHFPNQSTPNHRTVCSFGSTPWTMRSASRLSGWVLRPSA</sequence>
<gene>
    <name evidence="1" type="ORF">HGRIS_011941</name>
</gene>
<proteinExistence type="predicted"/>
<organism evidence="1 2">
    <name type="scientific">Hohenbuehelia grisea</name>
    <dbReference type="NCBI Taxonomy" id="104357"/>
    <lineage>
        <taxon>Eukaryota</taxon>
        <taxon>Fungi</taxon>
        <taxon>Dikarya</taxon>
        <taxon>Basidiomycota</taxon>
        <taxon>Agaricomycotina</taxon>
        <taxon>Agaricomycetes</taxon>
        <taxon>Agaricomycetidae</taxon>
        <taxon>Agaricales</taxon>
        <taxon>Pleurotineae</taxon>
        <taxon>Pleurotaceae</taxon>
        <taxon>Hohenbuehelia</taxon>
    </lineage>
</organism>
<name>A0ABR3JY21_9AGAR</name>
<evidence type="ECO:0000313" key="2">
    <source>
        <dbReference type="Proteomes" id="UP001556367"/>
    </source>
</evidence>